<dbReference type="EMBL" id="SHKM01000002">
    <property type="protein sequence ID" value="RZT76820.1"/>
    <property type="molecule type" value="Genomic_DNA"/>
</dbReference>
<dbReference type="PANTHER" id="PTHR43303:SF4">
    <property type="entry name" value="NADPH DEHYDROGENASE C23G7.10C-RELATED"/>
    <property type="match status" value="1"/>
</dbReference>
<comment type="caution">
    <text evidence="7">The sequence shown here is derived from an EMBL/GenBank/DDBJ whole genome shotgun (WGS) entry which is preliminary data.</text>
</comment>
<evidence type="ECO:0000256" key="5">
    <source>
        <dbReference type="ARBA" id="ARBA00023002"/>
    </source>
</evidence>
<evidence type="ECO:0000256" key="4">
    <source>
        <dbReference type="ARBA" id="ARBA00022857"/>
    </source>
</evidence>
<dbReference type="InterPro" id="IPR044152">
    <property type="entry name" value="YqjM-like"/>
</dbReference>
<dbReference type="RefSeq" id="WP_130459880.1">
    <property type="nucleotide sequence ID" value="NZ_SHKM01000002.1"/>
</dbReference>
<evidence type="ECO:0000256" key="2">
    <source>
        <dbReference type="ARBA" id="ARBA00022630"/>
    </source>
</evidence>
<evidence type="ECO:0000313" key="7">
    <source>
        <dbReference type="EMBL" id="RZT76820.1"/>
    </source>
</evidence>
<sequence length="367" mass="38990">MTSQLFTPYALGGLSLPNRIVIAPMCQYSAANGVVGDWHLMHLGNLSHSGAGLLIAEATAVSPEGRISDRCPGLWDDATESGWARVMAGIRQYSAMPIGIQLAHAGRKGGCAAPWLGGKQLPLSEGGWFNVAPSAVPFDPSDAAPQALDAAGIKRLVQAFADAARRADRLGFDAVELHAAHGYLMHEFLSPLTNRRSDEYGGSLANRLRFVLEVFDAVRTVWPRHKALGMRVSATDWVAGGWTPEETVALAKELKARGADFIHVSSGGLSLEQKIPVGPGYQLPFARQVKAASGLPTIGVGLITEAKQAEAVVTEGDADLVAVARAMLYDPRWPWHAAAELGAQVQAPPQFWRGAPRGAEGVFSPLP</sequence>
<comment type="cofactor">
    <cofactor evidence="1">
        <name>FMN</name>
        <dbReference type="ChEBI" id="CHEBI:58210"/>
    </cofactor>
</comment>
<dbReference type="CDD" id="cd02932">
    <property type="entry name" value="OYE_YqiM_FMN"/>
    <property type="match status" value="1"/>
</dbReference>
<keyword evidence="5" id="KW-0560">Oxidoreductase</keyword>
<feature type="domain" description="NADH:flavin oxidoreductase/NADH oxidase N-terminal" evidence="6">
    <location>
        <begin position="4"/>
        <end position="340"/>
    </location>
</feature>
<keyword evidence="4" id="KW-0521">NADP</keyword>
<organism evidence="7 8">
    <name type="scientific">Azospira oryzae</name>
    <dbReference type="NCBI Taxonomy" id="146939"/>
    <lineage>
        <taxon>Bacteria</taxon>
        <taxon>Pseudomonadati</taxon>
        <taxon>Pseudomonadota</taxon>
        <taxon>Betaproteobacteria</taxon>
        <taxon>Rhodocyclales</taxon>
        <taxon>Rhodocyclaceae</taxon>
        <taxon>Azospira</taxon>
    </lineage>
</organism>
<evidence type="ECO:0000313" key="8">
    <source>
        <dbReference type="Proteomes" id="UP000292136"/>
    </source>
</evidence>
<accession>A0ABY0IQ11</accession>
<name>A0ABY0IQ11_9RHOO</name>
<dbReference type="Pfam" id="PF00724">
    <property type="entry name" value="Oxidored_FMN"/>
    <property type="match status" value="1"/>
</dbReference>
<evidence type="ECO:0000256" key="1">
    <source>
        <dbReference type="ARBA" id="ARBA00001917"/>
    </source>
</evidence>
<keyword evidence="2" id="KW-0285">Flavoprotein</keyword>
<protein>
    <submittedName>
        <fullName evidence="7">2,4-dienoyl-CoA reductase-like NADH-dependent reductase (Old Yellow Enzyme family)</fullName>
    </submittedName>
</protein>
<reference evidence="7 8" key="1">
    <citation type="submission" date="2019-02" db="EMBL/GenBank/DDBJ databases">
        <title>Genomic Encyclopedia of Type Strains, Phase IV (KMG-IV): sequencing the most valuable type-strain genomes for metagenomic binning, comparative biology and taxonomic classification.</title>
        <authorList>
            <person name="Goeker M."/>
        </authorList>
    </citation>
    <scope>NUCLEOTIDE SEQUENCE [LARGE SCALE GENOMIC DNA]</scope>
    <source>
        <strain evidence="7 8">DSM 21223</strain>
    </source>
</reference>
<evidence type="ECO:0000256" key="3">
    <source>
        <dbReference type="ARBA" id="ARBA00022643"/>
    </source>
</evidence>
<dbReference type="Gene3D" id="3.20.20.70">
    <property type="entry name" value="Aldolase class I"/>
    <property type="match status" value="1"/>
</dbReference>
<dbReference type="Proteomes" id="UP000292136">
    <property type="component" value="Unassembled WGS sequence"/>
</dbReference>
<dbReference type="PANTHER" id="PTHR43303">
    <property type="entry name" value="NADPH DEHYDROGENASE C23G7.10C-RELATED"/>
    <property type="match status" value="1"/>
</dbReference>
<evidence type="ECO:0000259" key="6">
    <source>
        <dbReference type="Pfam" id="PF00724"/>
    </source>
</evidence>
<dbReference type="InterPro" id="IPR013785">
    <property type="entry name" value="Aldolase_TIM"/>
</dbReference>
<dbReference type="SUPFAM" id="SSF51395">
    <property type="entry name" value="FMN-linked oxidoreductases"/>
    <property type="match status" value="1"/>
</dbReference>
<gene>
    <name evidence="7" type="ORF">EV678_2703</name>
</gene>
<proteinExistence type="predicted"/>
<keyword evidence="8" id="KW-1185">Reference proteome</keyword>
<dbReference type="InterPro" id="IPR001155">
    <property type="entry name" value="OxRdtase_FMN_N"/>
</dbReference>
<keyword evidence="3" id="KW-0288">FMN</keyword>